<accession>A0A917Y2N4</accession>
<dbReference type="AlphaFoldDB" id="A0A917Y2N4"/>
<gene>
    <name evidence="1" type="ORF">GCM10011579_030540</name>
</gene>
<evidence type="ECO:0000313" key="2">
    <source>
        <dbReference type="Proteomes" id="UP000600365"/>
    </source>
</evidence>
<sequence length="56" mass="6087">MRGSLKSAPGVSRRCVARRGQRHGVLVAGFAGERICELTHFETTLAPHFGLPRALD</sequence>
<proteinExistence type="predicted"/>
<dbReference type="EMBL" id="BMMM01000005">
    <property type="protein sequence ID" value="GGN62894.1"/>
    <property type="molecule type" value="Genomic_DNA"/>
</dbReference>
<protein>
    <submittedName>
        <fullName evidence="1">Uncharacterized protein</fullName>
    </submittedName>
</protein>
<organism evidence="1 2">
    <name type="scientific">Streptomyces albiflavescens</name>
    <dbReference type="NCBI Taxonomy" id="1623582"/>
    <lineage>
        <taxon>Bacteria</taxon>
        <taxon>Bacillati</taxon>
        <taxon>Actinomycetota</taxon>
        <taxon>Actinomycetes</taxon>
        <taxon>Kitasatosporales</taxon>
        <taxon>Streptomycetaceae</taxon>
        <taxon>Streptomyces</taxon>
    </lineage>
</organism>
<reference evidence="1 2" key="1">
    <citation type="journal article" date="2014" name="Int. J. Syst. Evol. Microbiol.">
        <title>Complete genome sequence of Corynebacterium casei LMG S-19264T (=DSM 44701T), isolated from a smear-ripened cheese.</title>
        <authorList>
            <consortium name="US DOE Joint Genome Institute (JGI-PGF)"/>
            <person name="Walter F."/>
            <person name="Albersmeier A."/>
            <person name="Kalinowski J."/>
            <person name="Ruckert C."/>
        </authorList>
    </citation>
    <scope>NUCLEOTIDE SEQUENCE [LARGE SCALE GENOMIC DNA]</scope>
    <source>
        <strain evidence="1 2">CGMCC 4.7111</strain>
    </source>
</reference>
<dbReference type="Proteomes" id="UP000600365">
    <property type="component" value="Unassembled WGS sequence"/>
</dbReference>
<keyword evidence="2" id="KW-1185">Reference proteome</keyword>
<evidence type="ECO:0000313" key="1">
    <source>
        <dbReference type="EMBL" id="GGN62894.1"/>
    </source>
</evidence>
<comment type="caution">
    <text evidence="1">The sequence shown here is derived from an EMBL/GenBank/DDBJ whole genome shotgun (WGS) entry which is preliminary data.</text>
</comment>
<name>A0A917Y2N4_9ACTN</name>